<evidence type="ECO:0000313" key="2">
    <source>
        <dbReference type="EMBL" id="PKV90573.1"/>
    </source>
</evidence>
<comment type="caution">
    <text evidence="2">The sequence shown here is derived from an EMBL/GenBank/DDBJ whole genome shotgun (WGS) entry which is preliminary data.</text>
</comment>
<protein>
    <submittedName>
        <fullName evidence="2">Uncharacterized protein</fullName>
    </submittedName>
</protein>
<name>A0A2N3W9M2_9PSEU</name>
<evidence type="ECO:0000313" key="3">
    <source>
        <dbReference type="Proteomes" id="UP000233750"/>
    </source>
</evidence>
<reference evidence="2 3" key="1">
    <citation type="submission" date="2017-12" db="EMBL/GenBank/DDBJ databases">
        <title>Sequencing the genomes of 1000 Actinobacteria strains.</title>
        <authorList>
            <person name="Klenk H.-P."/>
        </authorList>
    </citation>
    <scope>NUCLEOTIDE SEQUENCE [LARGE SCALE GENOMIC DNA]</scope>
    <source>
        <strain evidence="2 3">DSM 45165</strain>
    </source>
</reference>
<organism evidence="2 3">
    <name type="scientific">Amycolatopsis echigonensis</name>
    <dbReference type="NCBI Taxonomy" id="2576905"/>
    <lineage>
        <taxon>Bacteria</taxon>
        <taxon>Bacillati</taxon>
        <taxon>Actinomycetota</taxon>
        <taxon>Actinomycetes</taxon>
        <taxon>Pseudonocardiales</taxon>
        <taxon>Pseudonocardiaceae</taxon>
        <taxon>Amycolatopsis</taxon>
    </lineage>
</organism>
<dbReference type="EMBL" id="PJMY01000003">
    <property type="protein sequence ID" value="PKV90573.1"/>
    <property type="molecule type" value="Genomic_DNA"/>
</dbReference>
<dbReference type="AlphaFoldDB" id="A0A2N3W9M2"/>
<keyword evidence="3" id="KW-1185">Reference proteome</keyword>
<evidence type="ECO:0000256" key="1">
    <source>
        <dbReference type="SAM" id="MobiDB-lite"/>
    </source>
</evidence>
<gene>
    <name evidence="2" type="ORF">ATK30_1321</name>
</gene>
<sequence>MTKRAKADSMALRMGAMSETSENDTAGPADARSAAAELRGYAAEFDRAADEAATSRVRGKIRIVASGFENHDFEGATALASTMDSDCRAAMLQCS</sequence>
<dbReference type="Proteomes" id="UP000233750">
    <property type="component" value="Unassembled WGS sequence"/>
</dbReference>
<feature type="region of interest" description="Disordered" evidence="1">
    <location>
        <begin position="1"/>
        <end position="33"/>
    </location>
</feature>
<accession>A0A2N3W9M2</accession>
<proteinExistence type="predicted"/>